<feature type="coiled-coil region" evidence="9">
    <location>
        <begin position="295"/>
        <end position="322"/>
    </location>
</feature>
<dbReference type="EMBL" id="CP075149">
    <property type="protein sequence ID" value="UTX42780.1"/>
    <property type="molecule type" value="Genomic_DNA"/>
</dbReference>
<accession>A0A9Q9C3E9</accession>
<comment type="catalytic activity">
    <reaction evidence="8">
        <text>L-seryl-[protein] + ATP = O-phospho-L-seryl-[protein] + ADP + H(+)</text>
        <dbReference type="Rhea" id="RHEA:17989"/>
        <dbReference type="Rhea" id="RHEA-COMP:9863"/>
        <dbReference type="Rhea" id="RHEA-COMP:11604"/>
        <dbReference type="ChEBI" id="CHEBI:15378"/>
        <dbReference type="ChEBI" id="CHEBI:29999"/>
        <dbReference type="ChEBI" id="CHEBI:30616"/>
        <dbReference type="ChEBI" id="CHEBI:83421"/>
        <dbReference type="ChEBI" id="CHEBI:456216"/>
        <dbReference type="EC" id="2.7.11.1"/>
    </reaction>
</comment>
<feature type="compositionally biased region" description="Polar residues" evidence="10">
    <location>
        <begin position="36"/>
        <end position="51"/>
    </location>
</feature>
<evidence type="ECO:0000256" key="3">
    <source>
        <dbReference type="ARBA" id="ARBA00022679"/>
    </source>
</evidence>
<evidence type="ECO:0000256" key="10">
    <source>
        <dbReference type="SAM" id="MobiDB-lite"/>
    </source>
</evidence>
<evidence type="ECO:0000259" key="11">
    <source>
        <dbReference type="PROSITE" id="PS50011"/>
    </source>
</evidence>
<gene>
    <name evidence="12" type="ORF">GPU96_03g05020</name>
</gene>
<dbReference type="GO" id="GO:0005634">
    <property type="term" value="C:nucleus"/>
    <property type="evidence" value="ECO:0007669"/>
    <property type="project" value="TreeGrafter"/>
</dbReference>
<dbReference type="SUPFAM" id="SSF56112">
    <property type="entry name" value="Protein kinase-like (PK-like)"/>
    <property type="match status" value="1"/>
</dbReference>
<dbReference type="Proteomes" id="UP001059546">
    <property type="component" value="Chromosome III"/>
</dbReference>
<keyword evidence="2" id="KW-0723">Serine/threonine-protein kinase</keyword>
<dbReference type="GO" id="GO:0000278">
    <property type="term" value="P:mitotic cell cycle"/>
    <property type="evidence" value="ECO:0007669"/>
    <property type="project" value="TreeGrafter"/>
</dbReference>
<evidence type="ECO:0000256" key="8">
    <source>
        <dbReference type="ARBA" id="ARBA00048679"/>
    </source>
</evidence>
<reference evidence="12" key="1">
    <citation type="submission" date="2021-05" db="EMBL/GenBank/DDBJ databases">
        <title>Encephalitozoon hellem ATCC 50604 Complete Genome.</title>
        <authorList>
            <person name="Mascarenhas dos Santos A.C."/>
            <person name="Julian A.T."/>
            <person name="Pombert J.-F."/>
        </authorList>
    </citation>
    <scope>NUCLEOTIDE SEQUENCE</scope>
    <source>
        <strain evidence="12">ATCC 50604</strain>
    </source>
</reference>
<dbReference type="PANTHER" id="PTHR24419">
    <property type="entry name" value="INTERLEUKIN-1 RECEPTOR-ASSOCIATED KINASE"/>
    <property type="match status" value="1"/>
</dbReference>
<dbReference type="GO" id="GO:0005737">
    <property type="term" value="C:cytoplasm"/>
    <property type="evidence" value="ECO:0007669"/>
    <property type="project" value="TreeGrafter"/>
</dbReference>
<evidence type="ECO:0000256" key="1">
    <source>
        <dbReference type="ARBA" id="ARBA00012513"/>
    </source>
</evidence>
<protein>
    <recommendedName>
        <fullName evidence="1">non-specific serine/threonine protein kinase</fullName>
        <ecNumber evidence="1">2.7.11.1</ecNumber>
    </recommendedName>
</protein>
<keyword evidence="3" id="KW-0808">Transferase</keyword>
<dbReference type="Pfam" id="PF12330">
    <property type="entry name" value="Haspin_kinase"/>
    <property type="match status" value="1"/>
</dbReference>
<keyword evidence="5 12" id="KW-0418">Kinase</keyword>
<dbReference type="GO" id="GO:0072354">
    <property type="term" value="F:histone H3T3 kinase activity"/>
    <property type="evidence" value="ECO:0007669"/>
    <property type="project" value="TreeGrafter"/>
</dbReference>
<evidence type="ECO:0000256" key="6">
    <source>
        <dbReference type="ARBA" id="ARBA00022840"/>
    </source>
</evidence>
<feature type="compositionally biased region" description="Basic and acidic residues" evidence="10">
    <location>
        <begin position="77"/>
        <end position="97"/>
    </location>
</feature>
<dbReference type="InterPro" id="IPR024604">
    <property type="entry name" value="GSG2_C"/>
</dbReference>
<evidence type="ECO:0000256" key="7">
    <source>
        <dbReference type="ARBA" id="ARBA00047899"/>
    </source>
</evidence>
<evidence type="ECO:0000313" key="12">
    <source>
        <dbReference type="EMBL" id="UTX42780.1"/>
    </source>
</evidence>
<name>A0A9Q9C3E9_ENCHE</name>
<dbReference type="GO" id="GO:0005524">
    <property type="term" value="F:ATP binding"/>
    <property type="evidence" value="ECO:0007669"/>
    <property type="project" value="UniProtKB-KW"/>
</dbReference>
<feature type="region of interest" description="Disordered" evidence="10">
    <location>
        <begin position="34"/>
        <end position="97"/>
    </location>
</feature>
<dbReference type="InterPro" id="IPR011009">
    <property type="entry name" value="Kinase-like_dom_sf"/>
</dbReference>
<dbReference type="Gene3D" id="3.30.200.20">
    <property type="entry name" value="Phosphorylase Kinase, domain 1"/>
    <property type="match status" value="1"/>
</dbReference>
<evidence type="ECO:0000313" key="13">
    <source>
        <dbReference type="Proteomes" id="UP001059546"/>
    </source>
</evidence>
<dbReference type="SMART" id="SM00220">
    <property type="entry name" value="S_TKc"/>
    <property type="match status" value="1"/>
</dbReference>
<proteinExistence type="predicted"/>
<dbReference type="InterPro" id="IPR000719">
    <property type="entry name" value="Prot_kinase_dom"/>
</dbReference>
<evidence type="ECO:0000256" key="4">
    <source>
        <dbReference type="ARBA" id="ARBA00022741"/>
    </source>
</evidence>
<keyword evidence="9" id="KW-0175">Coiled coil</keyword>
<dbReference type="SMART" id="SM01331">
    <property type="entry name" value="DUF3635"/>
    <property type="match status" value="1"/>
</dbReference>
<evidence type="ECO:0000256" key="9">
    <source>
        <dbReference type="SAM" id="Coils"/>
    </source>
</evidence>
<dbReference type="PANTHER" id="PTHR24419:SF18">
    <property type="entry name" value="SERINE_THREONINE-PROTEIN KINASE HASPIN"/>
    <property type="match status" value="1"/>
</dbReference>
<feature type="compositionally biased region" description="Low complexity" evidence="10">
    <location>
        <begin position="58"/>
        <end position="74"/>
    </location>
</feature>
<dbReference type="AlphaFoldDB" id="A0A9Q9C3E9"/>
<dbReference type="GO" id="GO:0035556">
    <property type="term" value="P:intracellular signal transduction"/>
    <property type="evidence" value="ECO:0007669"/>
    <property type="project" value="TreeGrafter"/>
</dbReference>
<keyword evidence="4" id="KW-0547">Nucleotide-binding</keyword>
<organism evidence="12 13">
    <name type="scientific">Encephalitozoon hellem</name>
    <name type="common">Microsporidian parasite</name>
    <dbReference type="NCBI Taxonomy" id="27973"/>
    <lineage>
        <taxon>Eukaryota</taxon>
        <taxon>Fungi</taxon>
        <taxon>Fungi incertae sedis</taxon>
        <taxon>Microsporidia</taxon>
        <taxon>Unikaryonidae</taxon>
        <taxon>Encephalitozoon</taxon>
    </lineage>
</organism>
<evidence type="ECO:0000256" key="5">
    <source>
        <dbReference type="ARBA" id="ARBA00022777"/>
    </source>
</evidence>
<evidence type="ECO:0000256" key="2">
    <source>
        <dbReference type="ARBA" id="ARBA00022527"/>
    </source>
</evidence>
<dbReference type="PROSITE" id="PS50011">
    <property type="entry name" value="PROTEIN_KINASE_DOM"/>
    <property type="match status" value="1"/>
</dbReference>
<comment type="catalytic activity">
    <reaction evidence="7">
        <text>L-threonyl-[protein] + ATP = O-phospho-L-threonyl-[protein] + ADP + H(+)</text>
        <dbReference type="Rhea" id="RHEA:46608"/>
        <dbReference type="Rhea" id="RHEA-COMP:11060"/>
        <dbReference type="Rhea" id="RHEA-COMP:11605"/>
        <dbReference type="ChEBI" id="CHEBI:15378"/>
        <dbReference type="ChEBI" id="CHEBI:30013"/>
        <dbReference type="ChEBI" id="CHEBI:30616"/>
        <dbReference type="ChEBI" id="CHEBI:61977"/>
        <dbReference type="ChEBI" id="CHEBI:456216"/>
        <dbReference type="EC" id="2.7.11.1"/>
    </reaction>
</comment>
<feature type="domain" description="Protein kinase" evidence="11">
    <location>
        <begin position="179"/>
        <end position="451"/>
    </location>
</feature>
<dbReference type="EC" id="2.7.11.1" evidence="1"/>
<dbReference type="Gene3D" id="1.10.510.10">
    <property type="entry name" value="Transferase(Phosphotransferase) domain 1"/>
    <property type="match status" value="2"/>
</dbReference>
<keyword evidence="6" id="KW-0067">ATP-binding</keyword>
<sequence length="451" mass="51661">MKKFGRKRESTHGTAYEQIRKTFDDLKRKIADAGHLSSSGLSTNASPGNSSWRRDYSSDLASSSSESVEDYSFSGAHDLKPKARGKHESPGLGGKREDDFVINHDLLSSSEAYDESLGFESFLDEEARRESKMQNITFRRKREAGDPAPGLDNGVGSAEAADGDSQMGLLKKIPFDRMPKNIRKIGEATFSEVFAQGTLVYKIVPLGNTPDEMSLASFLQESTIYKTISGEDGICKLRDVFLVKGKYPREYLKAWDDYGEEENERPCKYEDSQEYGVIVMEDGGESLENIRFQNIEEVDKFIREVIRTLARLEEKYEFEHRDLHWGNILIKKGHISLIDFSLSRLKSEDTVIFNDLNDKQWLFEGDEKVDIQFKVYRDMRELCSGRWERFTPGSNVLWVRYLVEKAFGKNKFKGKRGLISQYMSIIDRSTSVRDIDRKLRMEAGTVKKSFY</sequence>